<dbReference type="OrthoDB" id="9802426at2"/>
<dbReference type="PROSITE" id="PS51755">
    <property type="entry name" value="OMPR_PHOB"/>
    <property type="match status" value="1"/>
</dbReference>
<dbReference type="PANTHER" id="PTHR48111">
    <property type="entry name" value="REGULATOR OF RPOS"/>
    <property type="match status" value="1"/>
</dbReference>
<keyword evidence="3" id="KW-0805">Transcription regulation</keyword>
<dbReference type="EMBL" id="JAATIZ010000001">
    <property type="protein sequence ID" value="NJB64187.1"/>
    <property type="molecule type" value="Genomic_DNA"/>
</dbReference>
<organism evidence="10 12">
    <name type="scientific">Paenalcaligenes hominis</name>
    <dbReference type="NCBI Taxonomy" id="643674"/>
    <lineage>
        <taxon>Bacteria</taxon>
        <taxon>Pseudomonadati</taxon>
        <taxon>Pseudomonadota</taxon>
        <taxon>Betaproteobacteria</taxon>
        <taxon>Burkholderiales</taxon>
        <taxon>Alcaligenaceae</taxon>
        <taxon>Paenalcaligenes</taxon>
    </lineage>
</organism>
<dbReference type="GO" id="GO:0005829">
    <property type="term" value="C:cytosol"/>
    <property type="evidence" value="ECO:0007669"/>
    <property type="project" value="TreeGrafter"/>
</dbReference>
<dbReference type="PROSITE" id="PS50110">
    <property type="entry name" value="RESPONSE_REGULATORY"/>
    <property type="match status" value="1"/>
</dbReference>
<gene>
    <name evidence="11" type="ORF">GGR41_000408</name>
    <name evidence="10" type="ORF">PAEH1_03380</name>
</gene>
<evidence type="ECO:0000313" key="13">
    <source>
        <dbReference type="Proteomes" id="UP000783934"/>
    </source>
</evidence>
<keyword evidence="4 7" id="KW-0238">DNA-binding</keyword>
<dbReference type="Pfam" id="PF00072">
    <property type="entry name" value="Response_reg"/>
    <property type="match status" value="1"/>
</dbReference>
<dbReference type="STRING" id="643674.PAEH1_03380"/>
<dbReference type="InterPro" id="IPR001789">
    <property type="entry name" value="Sig_transdc_resp-reg_receiver"/>
</dbReference>
<dbReference type="CDD" id="cd00383">
    <property type="entry name" value="trans_reg_C"/>
    <property type="match status" value="1"/>
</dbReference>
<dbReference type="KEGG" id="phn:PAEH1_03380"/>
<keyword evidence="2" id="KW-0902">Two-component regulatory system</keyword>
<dbReference type="InterPro" id="IPR011006">
    <property type="entry name" value="CheY-like_superfamily"/>
</dbReference>
<feature type="domain" description="OmpR/PhoB-type" evidence="9">
    <location>
        <begin position="130"/>
        <end position="228"/>
    </location>
</feature>
<dbReference type="Gene3D" id="1.10.10.10">
    <property type="entry name" value="Winged helix-like DNA-binding domain superfamily/Winged helix DNA-binding domain"/>
    <property type="match status" value="1"/>
</dbReference>
<dbReference type="Pfam" id="PF00486">
    <property type="entry name" value="Trans_reg_C"/>
    <property type="match status" value="1"/>
</dbReference>
<protein>
    <submittedName>
        <fullName evidence="10">DNA-binding response regulator</fullName>
    </submittedName>
    <submittedName>
        <fullName evidence="11">Two-component system OmpR family response regulator</fullName>
    </submittedName>
</protein>
<reference evidence="10 12" key="1">
    <citation type="submission" date="2017-01" db="EMBL/GenBank/DDBJ databases">
        <title>Complete Genome Sequence of Paenalcaligenes hominis, Isolated from a paraplegic Patient with neurogenic bladder.</title>
        <authorList>
            <person name="Mukhopadhyay R."/>
            <person name="Joaquin J."/>
            <person name="Hogue R."/>
            <person name="Kilaru A."/>
            <person name="Jospin G."/>
            <person name="Mars K."/>
            <person name="Eisen J.A."/>
            <person name="Chaturvedi V."/>
        </authorList>
    </citation>
    <scope>NUCLEOTIDE SEQUENCE [LARGE SCALE GENOMIC DNA]</scope>
    <source>
        <strain evidence="10 12">15S00501</strain>
    </source>
</reference>
<accession>A0A1U9JYH5</accession>
<evidence type="ECO:0000256" key="2">
    <source>
        <dbReference type="ARBA" id="ARBA00023012"/>
    </source>
</evidence>
<feature type="domain" description="Response regulatory" evidence="8">
    <location>
        <begin position="3"/>
        <end position="118"/>
    </location>
</feature>
<keyword evidence="5" id="KW-0804">Transcription</keyword>
<dbReference type="InterPro" id="IPR039420">
    <property type="entry name" value="WalR-like"/>
</dbReference>
<feature type="modified residue" description="4-aspartylphosphate" evidence="6">
    <location>
        <position position="52"/>
    </location>
</feature>
<evidence type="ECO:0000313" key="11">
    <source>
        <dbReference type="EMBL" id="NJB64187.1"/>
    </source>
</evidence>
<dbReference type="RefSeq" id="WP_077733393.1">
    <property type="nucleotide sequence ID" value="NZ_BMCQ01000009.1"/>
</dbReference>
<dbReference type="EMBL" id="CP019697">
    <property type="protein sequence ID" value="AQS50845.1"/>
    <property type="molecule type" value="Genomic_DNA"/>
</dbReference>
<dbReference type="SUPFAM" id="SSF52172">
    <property type="entry name" value="CheY-like"/>
    <property type="match status" value="1"/>
</dbReference>
<evidence type="ECO:0000256" key="1">
    <source>
        <dbReference type="ARBA" id="ARBA00022553"/>
    </source>
</evidence>
<evidence type="ECO:0000256" key="4">
    <source>
        <dbReference type="ARBA" id="ARBA00023125"/>
    </source>
</evidence>
<evidence type="ECO:0000256" key="6">
    <source>
        <dbReference type="PROSITE-ProRule" id="PRU00169"/>
    </source>
</evidence>
<dbReference type="Proteomes" id="UP000783934">
    <property type="component" value="Unassembled WGS sequence"/>
</dbReference>
<sequence length="230" mass="26337">MIRCLLVEDDTVNAKFVQHALEKQGYHVTWVADGATALEHLLHHDWSLVILDRMLPDEFDGLSLLTTIRSLHKSYPVLVLSALSGLDDRVRGLKAGGDDYLVKPFALPELLARVEVLIRRYVAMQKPEDNTELVVGDLRIDLLSAKVERAGKTILLQPKELQLLVYLIKHKNQIVTRSMLLEQVWGYRFEPNTNLTDVQISRLRNKIDKPFEHAFIHTVRGVGYRFVHEA</sequence>
<dbReference type="AlphaFoldDB" id="A0A1U9JYH5"/>
<dbReference type="Gene3D" id="3.40.50.2300">
    <property type="match status" value="1"/>
</dbReference>
<dbReference type="InterPro" id="IPR001867">
    <property type="entry name" value="OmpR/PhoB-type_DNA-bd"/>
</dbReference>
<dbReference type="SMART" id="SM00448">
    <property type="entry name" value="REC"/>
    <property type="match status" value="1"/>
</dbReference>
<keyword evidence="1 6" id="KW-0597">Phosphoprotein</keyword>
<dbReference type="GO" id="GO:0006355">
    <property type="term" value="P:regulation of DNA-templated transcription"/>
    <property type="evidence" value="ECO:0007669"/>
    <property type="project" value="InterPro"/>
</dbReference>
<dbReference type="Gene3D" id="6.10.250.690">
    <property type="match status" value="1"/>
</dbReference>
<name>A0A1U9JYH5_9BURK</name>
<dbReference type="SMART" id="SM00862">
    <property type="entry name" value="Trans_reg_C"/>
    <property type="match status" value="1"/>
</dbReference>
<evidence type="ECO:0000256" key="3">
    <source>
        <dbReference type="ARBA" id="ARBA00023015"/>
    </source>
</evidence>
<evidence type="ECO:0000256" key="7">
    <source>
        <dbReference type="PROSITE-ProRule" id="PRU01091"/>
    </source>
</evidence>
<evidence type="ECO:0000259" key="9">
    <source>
        <dbReference type="PROSITE" id="PS51755"/>
    </source>
</evidence>
<evidence type="ECO:0000313" key="12">
    <source>
        <dbReference type="Proteomes" id="UP000189369"/>
    </source>
</evidence>
<dbReference type="GO" id="GO:0000976">
    <property type="term" value="F:transcription cis-regulatory region binding"/>
    <property type="evidence" value="ECO:0007669"/>
    <property type="project" value="TreeGrafter"/>
</dbReference>
<reference evidence="11 13" key="2">
    <citation type="submission" date="2020-03" db="EMBL/GenBank/DDBJ databases">
        <title>Genomic Encyclopedia of Type Strains, Phase IV (KMG-IV): sequencing the most valuable type-strain genomes for metagenomic binning, comparative biology and taxonomic classification.</title>
        <authorList>
            <person name="Goeker M."/>
        </authorList>
    </citation>
    <scope>NUCLEOTIDE SEQUENCE [LARGE SCALE GENOMIC DNA]</scope>
    <source>
        <strain evidence="11 13">DSM 26613</strain>
    </source>
</reference>
<dbReference type="GO" id="GO:0000156">
    <property type="term" value="F:phosphorelay response regulator activity"/>
    <property type="evidence" value="ECO:0007669"/>
    <property type="project" value="TreeGrafter"/>
</dbReference>
<feature type="DNA-binding region" description="OmpR/PhoB-type" evidence="7">
    <location>
        <begin position="130"/>
        <end position="228"/>
    </location>
</feature>
<evidence type="ECO:0000313" key="10">
    <source>
        <dbReference type="EMBL" id="AQS50845.1"/>
    </source>
</evidence>
<dbReference type="FunFam" id="1.10.10.10:FF:000005">
    <property type="entry name" value="Two-component system response regulator"/>
    <property type="match status" value="1"/>
</dbReference>
<dbReference type="InterPro" id="IPR036388">
    <property type="entry name" value="WH-like_DNA-bd_sf"/>
</dbReference>
<evidence type="ECO:0000259" key="8">
    <source>
        <dbReference type="PROSITE" id="PS50110"/>
    </source>
</evidence>
<evidence type="ECO:0000256" key="5">
    <source>
        <dbReference type="ARBA" id="ARBA00023163"/>
    </source>
</evidence>
<dbReference type="GO" id="GO:0032993">
    <property type="term" value="C:protein-DNA complex"/>
    <property type="evidence" value="ECO:0007669"/>
    <property type="project" value="TreeGrafter"/>
</dbReference>
<keyword evidence="13" id="KW-1185">Reference proteome</keyword>
<dbReference type="Proteomes" id="UP000189369">
    <property type="component" value="Chromosome"/>
</dbReference>
<proteinExistence type="predicted"/>
<dbReference type="PANTHER" id="PTHR48111:SF76">
    <property type="entry name" value="TWO-COMPONENT RESPONSE REGULATOR"/>
    <property type="match status" value="1"/>
</dbReference>